<dbReference type="EMBL" id="JAOYFB010000040">
    <property type="protein sequence ID" value="KAK4035824.1"/>
    <property type="molecule type" value="Genomic_DNA"/>
</dbReference>
<dbReference type="Proteomes" id="UP001234178">
    <property type="component" value="Unassembled WGS sequence"/>
</dbReference>
<gene>
    <name evidence="2" type="ORF">OUZ56_027906</name>
</gene>
<feature type="signal peptide" evidence="1">
    <location>
        <begin position="1"/>
        <end position="21"/>
    </location>
</feature>
<evidence type="ECO:0000313" key="3">
    <source>
        <dbReference type="Proteomes" id="UP001234178"/>
    </source>
</evidence>
<evidence type="ECO:0000313" key="2">
    <source>
        <dbReference type="EMBL" id="KAK4035824.1"/>
    </source>
</evidence>
<proteinExistence type="predicted"/>
<comment type="caution">
    <text evidence="2">The sequence shown here is derived from an EMBL/GenBank/DDBJ whole genome shotgun (WGS) entry which is preliminary data.</text>
</comment>
<keyword evidence="1" id="KW-0732">Signal</keyword>
<organism evidence="2 3">
    <name type="scientific">Daphnia magna</name>
    <dbReference type="NCBI Taxonomy" id="35525"/>
    <lineage>
        <taxon>Eukaryota</taxon>
        <taxon>Metazoa</taxon>
        <taxon>Ecdysozoa</taxon>
        <taxon>Arthropoda</taxon>
        <taxon>Crustacea</taxon>
        <taxon>Branchiopoda</taxon>
        <taxon>Diplostraca</taxon>
        <taxon>Cladocera</taxon>
        <taxon>Anomopoda</taxon>
        <taxon>Daphniidae</taxon>
        <taxon>Daphnia</taxon>
    </lineage>
</organism>
<protein>
    <recommendedName>
        <fullName evidence="4">Secreted protein</fullName>
    </recommendedName>
</protein>
<keyword evidence="3" id="KW-1185">Reference proteome</keyword>
<feature type="chain" id="PRO_5046110643" description="Secreted protein" evidence="1">
    <location>
        <begin position="22"/>
        <end position="111"/>
    </location>
</feature>
<reference evidence="2 3" key="1">
    <citation type="journal article" date="2023" name="Nucleic Acids Res.">
        <title>The hologenome of Daphnia magna reveals possible DNA methylation and microbiome-mediated evolution of the host genome.</title>
        <authorList>
            <person name="Chaturvedi A."/>
            <person name="Li X."/>
            <person name="Dhandapani V."/>
            <person name="Marshall H."/>
            <person name="Kissane S."/>
            <person name="Cuenca-Cambronero M."/>
            <person name="Asole G."/>
            <person name="Calvet F."/>
            <person name="Ruiz-Romero M."/>
            <person name="Marangio P."/>
            <person name="Guigo R."/>
            <person name="Rago D."/>
            <person name="Mirbahai L."/>
            <person name="Eastwood N."/>
            <person name="Colbourne J.K."/>
            <person name="Zhou J."/>
            <person name="Mallon E."/>
            <person name="Orsini L."/>
        </authorList>
    </citation>
    <scope>NUCLEOTIDE SEQUENCE [LARGE SCALE GENOMIC DNA]</scope>
    <source>
        <strain evidence="2">LRV0_1</strain>
    </source>
</reference>
<evidence type="ECO:0008006" key="4">
    <source>
        <dbReference type="Google" id="ProtNLM"/>
    </source>
</evidence>
<evidence type="ECO:0000256" key="1">
    <source>
        <dbReference type="SAM" id="SignalP"/>
    </source>
</evidence>
<accession>A0ABR0B2A3</accession>
<sequence>MFFTRTMALVLLLVLVLNSVAIQERKNKTIAHSFDLPLLASGYIVKRIFFTCVASDTIEKMMLEIFQEILMELLSVISHLSLESCHFSRQLSMQIKLASFCSEASIFFCLF</sequence>
<name>A0ABR0B2A3_9CRUS</name>